<dbReference type="PANTHER" id="PTHR46026">
    <property type="entry name" value="RHO-TYPE GUANINE NUCLEOTIDE EXCHANGE FACTOR, ISOFORM F"/>
    <property type="match status" value="1"/>
</dbReference>
<dbReference type="FunFam" id="2.30.30.40:FF:000034">
    <property type="entry name" value="Rho guanine nucleotide exchange factor (GEF) 7"/>
    <property type="match status" value="1"/>
</dbReference>
<dbReference type="Pfam" id="PF16615">
    <property type="entry name" value="RhoGEF67_u1"/>
    <property type="match status" value="1"/>
</dbReference>
<keyword evidence="1 2" id="KW-0728">SH3 domain</keyword>
<accession>A0A2J8KT95</accession>
<name>A0A2J8KT95_PANTR</name>
<dbReference type="AlphaFoldDB" id="A0A2J8KT95"/>
<dbReference type="Proteomes" id="UP000236370">
    <property type="component" value="Unassembled WGS sequence"/>
</dbReference>
<dbReference type="Gene3D" id="2.30.30.40">
    <property type="entry name" value="SH3 Domains"/>
    <property type="match status" value="1"/>
</dbReference>
<comment type="caution">
    <text evidence="4">The sequence shown here is derived from an EMBL/GenBank/DDBJ whole genome shotgun (WGS) entry which is preliminary data.</text>
</comment>
<dbReference type="PRINTS" id="PR00452">
    <property type="entry name" value="SH3DOMAIN"/>
</dbReference>
<evidence type="ECO:0000313" key="4">
    <source>
        <dbReference type="EMBL" id="PNI38233.1"/>
    </source>
</evidence>
<dbReference type="InterPro" id="IPR035789">
    <property type="entry name" value="BetaPIX_SH3"/>
</dbReference>
<dbReference type="Gene3D" id="1.10.418.10">
    <property type="entry name" value="Calponin-like domain"/>
    <property type="match status" value="1"/>
</dbReference>
<sequence length="143" mass="16028">MKTFDANDLYQGQNFNKVLSSLVTLNKVTADIGLGSDSVCARPSSHRIKSFDSLGSQSLHTRTSKLFQGQYRSLDMTDNSNNQLVVRAKFNFQQTNEDELSFSKGDVIHVTRVEEGGWWEGTLNGRTGWFPSNYVREVKASGK</sequence>
<evidence type="ECO:0000313" key="5">
    <source>
        <dbReference type="Proteomes" id="UP000236370"/>
    </source>
</evidence>
<dbReference type="PANTHER" id="PTHR46026:SF3">
    <property type="entry name" value="RHO GUANINE NUCLEOTIDE EXCHANGE FACTOR 7"/>
    <property type="match status" value="1"/>
</dbReference>
<gene>
    <name evidence="4" type="ORF">CK820_G0036387</name>
</gene>
<evidence type="ECO:0000256" key="2">
    <source>
        <dbReference type="PROSITE-ProRule" id="PRU00192"/>
    </source>
</evidence>
<dbReference type="PROSITE" id="PS50002">
    <property type="entry name" value="SH3"/>
    <property type="match status" value="1"/>
</dbReference>
<organism evidence="4 5">
    <name type="scientific">Pan troglodytes</name>
    <name type="common">Chimpanzee</name>
    <dbReference type="NCBI Taxonomy" id="9598"/>
    <lineage>
        <taxon>Eukaryota</taxon>
        <taxon>Metazoa</taxon>
        <taxon>Chordata</taxon>
        <taxon>Craniata</taxon>
        <taxon>Vertebrata</taxon>
        <taxon>Euteleostomi</taxon>
        <taxon>Mammalia</taxon>
        <taxon>Eutheria</taxon>
        <taxon>Euarchontoglires</taxon>
        <taxon>Primates</taxon>
        <taxon>Haplorrhini</taxon>
        <taxon>Catarrhini</taxon>
        <taxon>Hominidae</taxon>
        <taxon>Pan</taxon>
    </lineage>
</organism>
<dbReference type="EMBL" id="NBAG03000343">
    <property type="protein sequence ID" value="PNI38233.1"/>
    <property type="molecule type" value="Genomic_DNA"/>
</dbReference>
<feature type="non-terminal residue" evidence="4">
    <location>
        <position position="143"/>
    </location>
</feature>
<dbReference type="Pfam" id="PF07653">
    <property type="entry name" value="SH3_2"/>
    <property type="match status" value="1"/>
</dbReference>
<dbReference type="SMART" id="SM00326">
    <property type="entry name" value="SH3"/>
    <property type="match status" value="1"/>
</dbReference>
<proteinExistence type="predicted"/>
<dbReference type="InterPro" id="IPR036872">
    <property type="entry name" value="CH_dom_sf"/>
</dbReference>
<dbReference type="CDD" id="cd12061">
    <property type="entry name" value="SH3_betaPIX"/>
    <property type="match status" value="1"/>
</dbReference>
<dbReference type="SMR" id="A0A2J8KT95"/>
<protein>
    <submittedName>
        <fullName evidence="4">ARHGEF7 isoform 15</fullName>
    </submittedName>
</protein>
<dbReference type="InterPro" id="IPR036028">
    <property type="entry name" value="SH3-like_dom_sf"/>
</dbReference>
<feature type="domain" description="SH3" evidence="3">
    <location>
        <begin position="81"/>
        <end position="140"/>
    </location>
</feature>
<evidence type="ECO:0000256" key="1">
    <source>
        <dbReference type="ARBA" id="ARBA00022443"/>
    </source>
</evidence>
<evidence type="ECO:0000259" key="3">
    <source>
        <dbReference type="PROSITE" id="PS50002"/>
    </source>
</evidence>
<dbReference type="SUPFAM" id="SSF50044">
    <property type="entry name" value="SH3-domain"/>
    <property type="match status" value="1"/>
</dbReference>
<dbReference type="InterPro" id="IPR001452">
    <property type="entry name" value="SH3_domain"/>
</dbReference>
<reference evidence="4 5" key="1">
    <citation type="submission" date="2017-12" db="EMBL/GenBank/DDBJ databases">
        <title>High-resolution comparative analysis of great ape genomes.</title>
        <authorList>
            <person name="Pollen A."/>
            <person name="Hastie A."/>
            <person name="Hormozdiari F."/>
            <person name="Dougherty M."/>
            <person name="Liu R."/>
            <person name="Chaisson M."/>
            <person name="Hoppe E."/>
            <person name="Hill C."/>
            <person name="Pang A."/>
            <person name="Hillier L."/>
            <person name="Baker C."/>
            <person name="Armstrong J."/>
            <person name="Shendure J."/>
            <person name="Paten B."/>
            <person name="Wilson R."/>
            <person name="Chao H."/>
            <person name="Schneider V."/>
            <person name="Ventura M."/>
            <person name="Kronenberg Z."/>
            <person name="Murali S."/>
            <person name="Gordon D."/>
            <person name="Cantsilieris S."/>
            <person name="Munson K."/>
            <person name="Nelson B."/>
            <person name="Raja A."/>
            <person name="Underwood J."/>
            <person name="Diekhans M."/>
            <person name="Fiddes I."/>
            <person name="Haussler D."/>
            <person name="Eichler E."/>
        </authorList>
    </citation>
    <scope>NUCLEOTIDE SEQUENCE [LARGE SCALE GENOMIC DNA]</scope>
    <source>
        <strain evidence="4">Yerkes chimp pedigree #C0471</strain>
    </source>
</reference>